<gene>
    <name evidence="1" type="ORF">IHE45_06G029000</name>
</gene>
<dbReference type="Proteomes" id="UP000827976">
    <property type="component" value="Chromosome 6"/>
</dbReference>
<proteinExistence type="predicted"/>
<protein>
    <submittedName>
        <fullName evidence="1">Uncharacterized protein</fullName>
    </submittedName>
</protein>
<evidence type="ECO:0000313" key="2">
    <source>
        <dbReference type="Proteomes" id="UP000827976"/>
    </source>
</evidence>
<sequence length="289" mass="32343">MNLWFHSCWSEGMQHVHWILEAPNEEEVSLLLEIFGLCITGGKEVHNAIVSSIQDLAKALATYQDEVLVKREDLLQFAQSAISGLKVNADASRIDAEASKLLQKINKVKVLQVPLDEDDNEKTGKASLPSVEALKNALLEVCLYSRLEALLLKKQSINYGDSLEIHSQKVDKLKILAESLANSSAKAQKRIADHRHQKEEALNFRVVKEKEVCEIEEELGAEIATLEKQRDGLEAELKKVEIAETHSNYLVKTGVLIDMEERKENIVRDFTSLTEGVGGCKVMDDNLLN</sequence>
<organism evidence="1 2">
    <name type="scientific">Dioscorea alata</name>
    <name type="common">Purple yam</name>
    <dbReference type="NCBI Taxonomy" id="55571"/>
    <lineage>
        <taxon>Eukaryota</taxon>
        <taxon>Viridiplantae</taxon>
        <taxon>Streptophyta</taxon>
        <taxon>Embryophyta</taxon>
        <taxon>Tracheophyta</taxon>
        <taxon>Spermatophyta</taxon>
        <taxon>Magnoliopsida</taxon>
        <taxon>Liliopsida</taxon>
        <taxon>Dioscoreales</taxon>
        <taxon>Dioscoreaceae</taxon>
        <taxon>Dioscorea</taxon>
    </lineage>
</organism>
<dbReference type="EMBL" id="CM037016">
    <property type="protein sequence ID" value="KAH7678976.1"/>
    <property type="molecule type" value="Genomic_DNA"/>
</dbReference>
<evidence type="ECO:0000313" key="1">
    <source>
        <dbReference type="EMBL" id="KAH7678976.1"/>
    </source>
</evidence>
<comment type="caution">
    <text evidence="1">The sequence shown here is derived from an EMBL/GenBank/DDBJ whole genome shotgun (WGS) entry which is preliminary data.</text>
</comment>
<accession>A0ACB7VVN3</accession>
<name>A0ACB7VVN3_DIOAL</name>
<keyword evidence="2" id="KW-1185">Reference proteome</keyword>
<reference evidence="2" key="1">
    <citation type="journal article" date="2022" name="Nat. Commun.">
        <title>Chromosome evolution and the genetic basis of agronomically important traits in greater yam.</title>
        <authorList>
            <person name="Bredeson J.V."/>
            <person name="Lyons J.B."/>
            <person name="Oniyinde I.O."/>
            <person name="Okereke N.R."/>
            <person name="Kolade O."/>
            <person name="Nnabue I."/>
            <person name="Nwadili C.O."/>
            <person name="Hribova E."/>
            <person name="Parker M."/>
            <person name="Nwogha J."/>
            <person name="Shu S."/>
            <person name="Carlson J."/>
            <person name="Kariba R."/>
            <person name="Muthemba S."/>
            <person name="Knop K."/>
            <person name="Barton G.J."/>
            <person name="Sherwood A.V."/>
            <person name="Lopez-Montes A."/>
            <person name="Asiedu R."/>
            <person name="Jamnadass R."/>
            <person name="Muchugi A."/>
            <person name="Goodstein D."/>
            <person name="Egesi C.N."/>
            <person name="Featherston J."/>
            <person name="Asfaw A."/>
            <person name="Simpson G.G."/>
            <person name="Dolezel J."/>
            <person name="Hendre P.S."/>
            <person name="Van Deynze A."/>
            <person name="Kumar P.L."/>
            <person name="Obidiegwu J.E."/>
            <person name="Bhattacharjee R."/>
            <person name="Rokhsar D.S."/>
        </authorList>
    </citation>
    <scope>NUCLEOTIDE SEQUENCE [LARGE SCALE GENOMIC DNA]</scope>
    <source>
        <strain evidence="2">cv. TDa95/00328</strain>
    </source>
</reference>